<dbReference type="PANTHER" id="PTHR30055">
    <property type="entry name" value="HTH-TYPE TRANSCRIPTIONAL REGULATOR RUTR"/>
    <property type="match status" value="1"/>
</dbReference>
<name>A0A437LV24_9SPHN</name>
<dbReference type="PROSITE" id="PS01081">
    <property type="entry name" value="HTH_TETR_1"/>
    <property type="match status" value="1"/>
</dbReference>
<dbReference type="EMBL" id="SACN01000006">
    <property type="protein sequence ID" value="RVT89212.1"/>
    <property type="molecule type" value="Genomic_DNA"/>
</dbReference>
<dbReference type="RefSeq" id="WP_127746801.1">
    <property type="nucleotide sequence ID" value="NZ_SACN01000006.1"/>
</dbReference>
<dbReference type="PROSITE" id="PS50977">
    <property type="entry name" value="HTH_TETR_2"/>
    <property type="match status" value="1"/>
</dbReference>
<evidence type="ECO:0000313" key="6">
    <source>
        <dbReference type="EMBL" id="RVT89212.1"/>
    </source>
</evidence>
<dbReference type="GO" id="GO:0000976">
    <property type="term" value="F:transcription cis-regulatory region binding"/>
    <property type="evidence" value="ECO:0007669"/>
    <property type="project" value="TreeGrafter"/>
</dbReference>
<accession>A0A437LV24</accession>
<dbReference type="Pfam" id="PF00440">
    <property type="entry name" value="TetR_N"/>
    <property type="match status" value="1"/>
</dbReference>
<gene>
    <name evidence="6" type="ORF">EOD43_23155</name>
</gene>
<evidence type="ECO:0000256" key="3">
    <source>
        <dbReference type="ARBA" id="ARBA00023163"/>
    </source>
</evidence>
<feature type="DNA-binding region" description="H-T-H motif" evidence="4">
    <location>
        <begin position="43"/>
        <end position="62"/>
    </location>
</feature>
<protein>
    <submittedName>
        <fullName evidence="6">TetR/AcrR family transcriptional regulator</fullName>
    </submittedName>
</protein>
<evidence type="ECO:0000256" key="4">
    <source>
        <dbReference type="PROSITE-ProRule" id="PRU00335"/>
    </source>
</evidence>
<dbReference type="AlphaFoldDB" id="A0A437LV24"/>
<dbReference type="Gene3D" id="1.10.357.10">
    <property type="entry name" value="Tetracycline Repressor, domain 2"/>
    <property type="match status" value="1"/>
</dbReference>
<dbReference type="InterPro" id="IPR050109">
    <property type="entry name" value="HTH-type_TetR-like_transc_reg"/>
</dbReference>
<evidence type="ECO:0000256" key="1">
    <source>
        <dbReference type="ARBA" id="ARBA00023015"/>
    </source>
</evidence>
<evidence type="ECO:0000259" key="5">
    <source>
        <dbReference type="PROSITE" id="PS50977"/>
    </source>
</evidence>
<dbReference type="OrthoDB" id="9808189at2"/>
<dbReference type="PRINTS" id="PR00455">
    <property type="entry name" value="HTHTETR"/>
</dbReference>
<sequence length="207" mass="22077">MKEAEKQAVAPRAPRQARAKYKVELILEAAIRLLDAGGMAALTTNAVAETAGISIGTLYQYFRNKEAILDALADREMAGQGERIVAIIEDRAPLSPHDRVAQIVAAVTASYGDRRAVHRIVMTHALARGSQRLAPLIDRLVALLAAPEREAGDPRPPFSQAQAFVLSHAFAGVMRGMIIAGDDAPPVDAIVDQLSRLIAGSVEPISS</sequence>
<keyword evidence="3" id="KW-0804">Transcription</keyword>
<dbReference type="Proteomes" id="UP000282971">
    <property type="component" value="Unassembled WGS sequence"/>
</dbReference>
<dbReference type="PANTHER" id="PTHR30055:SF234">
    <property type="entry name" value="HTH-TYPE TRANSCRIPTIONAL REGULATOR BETI"/>
    <property type="match status" value="1"/>
</dbReference>
<evidence type="ECO:0000313" key="7">
    <source>
        <dbReference type="Proteomes" id="UP000282971"/>
    </source>
</evidence>
<evidence type="ECO:0000256" key="2">
    <source>
        <dbReference type="ARBA" id="ARBA00023125"/>
    </source>
</evidence>
<keyword evidence="2 4" id="KW-0238">DNA-binding</keyword>
<feature type="domain" description="HTH tetR-type" evidence="5">
    <location>
        <begin position="20"/>
        <end position="80"/>
    </location>
</feature>
<comment type="caution">
    <text evidence="6">The sequence shown here is derived from an EMBL/GenBank/DDBJ whole genome shotgun (WGS) entry which is preliminary data.</text>
</comment>
<proteinExistence type="predicted"/>
<dbReference type="InterPro" id="IPR009057">
    <property type="entry name" value="Homeodomain-like_sf"/>
</dbReference>
<keyword evidence="7" id="KW-1185">Reference proteome</keyword>
<reference evidence="6 7" key="1">
    <citation type="submission" date="2019-01" db="EMBL/GenBank/DDBJ databases">
        <authorList>
            <person name="Chen W.-M."/>
        </authorList>
    </citation>
    <scope>NUCLEOTIDE SEQUENCE [LARGE SCALE GENOMIC DNA]</scope>
    <source>
        <strain evidence="6 7">CCP-7</strain>
    </source>
</reference>
<dbReference type="InterPro" id="IPR023772">
    <property type="entry name" value="DNA-bd_HTH_TetR-type_CS"/>
</dbReference>
<dbReference type="GO" id="GO:0003700">
    <property type="term" value="F:DNA-binding transcription factor activity"/>
    <property type="evidence" value="ECO:0007669"/>
    <property type="project" value="TreeGrafter"/>
</dbReference>
<dbReference type="InterPro" id="IPR001647">
    <property type="entry name" value="HTH_TetR"/>
</dbReference>
<keyword evidence="1" id="KW-0805">Transcription regulation</keyword>
<organism evidence="6 7">
    <name type="scientific">Sphingomonas crocodyli</name>
    <dbReference type="NCBI Taxonomy" id="1979270"/>
    <lineage>
        <taxon>Bacteria</taxon>
        <taxon>Pseudomonadati</taxon>
        <taxon>Pseudomonadota</taxon>
        <taxon>Alphaproteobacteria</taxon>
        <taxon>Sphingomonadales</taxon>
        <taxon>Sphingomonadaceae</taxon>
        <taxon>Sphingomonas</taxon>
    </lineage>
</organism>
<dbReference type="SUPFAM" id="SSF46689">
    <property type="entry name" value="Homeodomain-like"/>
    <property type="match status" value="1"/>
</dbReference>